<evidence type="ECO:0000256" key="1">
    <source>
        <dbReference type="ARBA" id="ARBA00004123"/>
    </source>
</evidence>
<dbReference type="PROSITE" id="PS50013">
    <property type="entry name" value="CHROMO_2"/>
    <property type="match status" value="1"/>
</dbReference>
<dbReference type="GO" id="GO:0005634">
    <property type="term" value="C:nucleus"/>
    <property type="evidence" value="ECO:0007669"/>
    <property type="project" value="UniProtKB-SubCell"/>
</dbReference>
<dbReference type="GO" id="GO:0003677">
    <property type="term" value="F:DNA binding"/>
    <property type="evidence" value="ECO:0007669"/>
    <property type="project" value="UniProtKB-KW"/>
</dbReference>
<dbReference type="Gene3D" id="3.40.50.150">
    <property type="entry name" value="Vaccinia Virus protein VP39"/>
    <property type="match status" value="2"/>
</dbReference>
<proteinExistence type="inferred from homology"/>
<keyword evidence="3 9" id="KW-0489">Methyltransferase</keyword>
<organism evidence="13">
    <name type="scientific">Ananas comosus var. bracteatus</name>
    <name type="common">red pineapple</name>
    <dbReference type="NCBI Taxonomy" id="296719"/>
    <lineage>
        <taxon>Eukaryota</taxon>
        <taxon>Viridiplantae</taxon>
        <taxon>Streptophyta</taxon>
        <taxon>Embryophyta</taxon>
        <taxon>Tracheophyta</taxon>
        <taxon>Spermatophyta</taxon>
        <taxon>Magnoliopsida</taxon>
        <taxon>Liliopsida</taxon>
        <taxon>Poales</taxon>
        <taxon>Bromeliaceae</taxon>
        <taxon>Bromelioideae</taxon>
        <taxon>Ananas</taxon>
    </lineage>
</organism>
<comment type="similarity">
    <text evidence="9">Belongs to the class I-like SAM-binding methyltransferase superfamily. C5-methyltransferase family.</text>
</comment>
<name>A0A6V7PJC0_ANACO</name>
<dbReference type="Gene3D" id="2.30.30.490">
    <property type="match status" value="1"/>
</dbReference>
<evidence type="ECO:0000256" key="5">
    <source>
        <dbReference type="ARBA" id="ARBA00022691"/>
    </source>
</evidence>
<evidence type="ECO:0000256" key="9">
    <source>
        <dbReference type="PROSITE-ProRule" id="PRU01016"/>
    </source>
</evidence>
<dbReference type="InterPro" id="IPR029063">
    <property type="entry name" value="SAM-dependent_MTases_sf"/>
</dbReference>
<feature type="compositionally biased region" description="Polar residues" evidence="10">
    <location>
        <begin position="47"/>
        <end position="67"/>
    </location>
</feature>
<dbReference type="Pfam" id="PF01426">
    <property type="entry name" value="BAH"/>
    <property type="match status" value="1"/>
</dbReference>
<evidence type="ECO:0000256" key="2">
    <source>
        <dbReference type="ARBA" id="ARBA00011975"/>
    </source>
</evidence>
<dbReference type="InterPro" id="IPR031303">
    <property type="entry name" value="C5_meth_CS"/>
</dbReference>
<dbReference type="GO" id="GO:0003682">
    <property type="term" value="F:chromatin binding"/>
    <property type="evidence" value="ECO:0007669"/>
    <property type="project" value="InterPro"/>
</dbReference>
<comment type="caution">
    <text evidence="9">Lacks conserved residue(s) required for the propagation of feature annotation.</text>
</comment>
<dbReference type="InterPro" id="IPR023779">
    <property type="entry name" value="Chromodomain_CS"/>
</dbReference>
<accession>A0A6V7PJC0</accession>
<protein>
    <recommendedName>
        <fullName evidence="2">DNA (cytosine-5-)-methyltransferase</fullName>
        <ecNumber evidence="2">2.1.1.37</ecNumber>
    </recommendedName>
</protein>
<dbReference type="InterPro" id="IPR001525">
    <property type="entry name" value="C5_MeTfrase"/>
</dbReference>
<dbReference type="InterPro" id="IPR050390">
    <property type="entry name" value="C5-Methyltransferase"/>
</dbReference>
<dbReference type="EC" id="2.1.1.37" evidence="2"/>
<dbReference type="Pfam" id="PF00385">
    <property type="entry name" value="Chromo"/>
    <property type="match status" value="1"/>
</dbReference>
<sequence>MSPSRSPLNPSMDNEAILVHINGPRFLKSGAQAPSLGENGSLRRSPRFSTAESSPCSITTRSNGNQTAPSKSLALPPPKKLRVGLGTAAAPVGSSELKDANGDCFFVGDPVSDEEARRRWPHHYVNKGKGSNNRRAANDDDADDIILDVKFHFLQASVCGCILSIGDCAYVKGPKGKPDYIGRILEFFETTGGIYYCTVQWFFRAEDTVIKEQATSHDKKRLFYSDLKNDNLLDCIVSKANVVQVSPTVDLKSKSIPSYYFYYDMKYSVEYSTFSTMTMCKCLKMMKLMPWLLRTFMHRCFIILPSISDDSEENGHTALSSLSSTNSINGITRKPFPNKKHENQASKDMELTLLDLFLWVWWMSTGLSLGACTAGVNLVARWAVDSEEAACKSLKLNHPETLVRNETAVDFLDLLKAWEKLCEKYVRHGKAKSSNSNVRAPRKDNGDDSSSSESDEEFVVSKLVDICYGDPTNVGKRGLKFKVRWKGYSYNEDTWEPIEGLSNCEEAIWDFVIEGFKSKILPLPGDVDVICGGPPCQVIVFMDIVQFLKPKYVLMENVLDILKFAKATVARYALGRLKLPQFPLPTHEVIEKYGSPLEFERNLVGYDEGKPRQLEKALVLEDILSDLPAVTDKEDREQMPYQKEPQTEFQRYIREPKTASGLKGSKSLLYDHRPLQLGENDYLRVCQVPKRKGANFRDLRGLVVGPDNTVQLDPAMERVLLPSGRPLIPDCALRYENGKSVRPYARLWWDEVVATVLTISNPRMQAILHPEQDRILTIRENARLQGFPDYYRFHGSIKDRYRQVGNAVAIPVGRALGYALAMAWLGKSGDRALMTLPPNFAFSNEIQDILESLHLSVAPESEP</sequence>
<evidence type="ECO:0000259" key="11">
    <source>
        <dbReference type="PROSITE" id="PS50013"/>
    </source>
</evidence>
<feature type="region of interest" description="Disordered" evidence="10">
    <location>
        <begin position="433"/>
        <end position="454"/>
    </location>
</feature>
<comment type="catalytic activity">
    <reaction evidence="8">
        <text>a 2'-deoxycytidine in DNA + S-adenosyl-L-methionine = a 5-methyl-2'-deoxycytidine in DNA + S-adenosyl-L-homocysteine + H(+)</text>
        <dbReference type="Rhea" id="RHEA:13681"/>
        <dbReference type="Rhea" id="RHEA-COMP:11369"/>
        <dbReference type="Rhea" id="RHEA-COMP:11370"/>
        <dbReference type="ChEBI" id="CHEBI:15378"/>
        <dbReference type="ChEBI" id="CHEBI:57856"/>
        <dbReference type="ChEBI" id="CHEBI:59789"/>
        <dbReference type="ChEBI" id="CHEBI:85452"/>
        <dbReference type="ChEBI" id="CHEBI:85454"/>
        <dbReference type="EC" id="2.1.1.37"/>
    </reaction>
</comment>
<dbReference type="InterPro" id="IPR001025">
    <property type="entry name" value="BAH_dom"/>
</dbReference>
<keyword evidence="7" id="KW-0539">Nucleus</keyword>
<evidence type="ECO:0000256" key="8">
    <source>
        <dbReference type="ARBA" id="ARBA00047422"/>
    </source>
</evidence>
<dbReference type="GO" id="GO:0044027">
    <property type="term" value="P:negative regulation of gene expression via chromosomal CpG island methylation"/>
    <property type="evidence" value="ECO:0007669"/>
    <property type="project" value="TreeGrafter"/>
</dbReference>
<keyword evidence="4 9" id="KW-0808">Transferase</keyword>
<dbReference type="SUPFAM" id="SSF54160">
    <property type="entry name" value="Chromo domain-like"/>
    <property type="match status" value="1"/>
</dbReference>
<dbReference type="EMBL" id="LR862148">
    <property type="protein sequence ID" value="CAD1830965.1"/>
    <property type="molecule type" value="Genomic_DNA"/>
</dbReference>
<reference evidence="13" key="1">
    <citation type="submission" date="2020-07" db="EMBL/GenBank/DDBJ databases">
        <authorList>
            <person name="Lin J."/>
        </authorList>
    </citation>
    <scope>NUCLEOTIDE SEQUENCE</scope>
</reference>
<dbReference type="PROSITE" id="PS51038">
    <property type="entry name" value="BAH"/>
    <property type="match status" value="1"/>
</dbReference>
<dbReference type="Pfam" id="PF00145">
    <property type="entry name" value="DNA_methylase"/>
    <property type="match status" value="1"/>
</dbReference>
<dbReference type="InterPro" id="IPR023780">
    <property type="entry name" value="Chromo_domain"/>
</dbReference>
<keyword evidence="6" id="KW-0238">DNA-binding</keyword>
<dbReference type="PROSITE" id="PS00095">
    <property type="entry name" value="C5_MTASE_2"/>
    <property type="match status" value="1"/>
</dbReference>
<evidence type="ECO:0000259" key="12">
    <source>
        <dbReference type="PROSITE" id="PS51038"/>
    </source>
</evidence>
<evidence type="ECO:0000256" key="3">
    <source>
        <dbReference type="ARBA" id="ARBA00022603"/>
    </source>
</evidence>
<dbReference type="PANTHER" id="PTHR10629">
    <property type="entry name" value="CYTOSINE-SPECIFIC METHYLTRANSFERASE"/>
    <property type="match status" value="1"/>
</dbReference>
<dbReference type="GO" id="GO:0032259">
    <property type="term" value="P:methylation"/>
    <property type="evidence" value="ECO:0007669"/>
    <property type="project" value="UniProtKB-KW"/>
</dbReference>
<evidence type="ECO:0000256" key="10">
    <source>
        <dbReference type="SAM" id="MobiDB-lite"/>
    </source>
</evidence>
<evidence type="ECO:0000256" key="4">
    <source>
        <dbReference type="ARBA" id="ARBA00022679"/>
    </source>
</evidence>
<dbReference type="PROSITE" id="PS51679">
    <property type="entry name" value="SAM_MT_C5"/>
    <property type="match status" value="1"/>
</dbReference>
<dbReference type="AlphaFoldDB" id="A0A6V7PJC0"/>
<dbReference type="InterPro" id="IPR000953">
    <property type="entry name" value="Chromo/chromo_shadow_dom"/>
</dbReference>
<dbReference type="PROSITE" id="PS00598">
    <property type="entry name" value="CHROMO_1"/>
    <property type="match status" value="1"/>
</dbReference>
<dbReference type="FunFam" id="3.90.120.10:FF:000003">
    <property type="entry name" value="DNA (cytosine-5)-methyltransferase 1"/>
    <property type="match status" value="1"/>
</dbReference>
<feature type="region of interest" description="Disordered" evidence="10">
    <location>
        <begin position="29"/>
        <end position="78"/>
    </location>
</feature>
<feature type="domain" description="BAH" evidence="12">
    <location>
        <begin position="161"/>
        <end position="278"/>
    </location>
</feature>
<keyword evidence="5 9" id="KW-0949">S-adenosyl-L-methionine</keyword>
<evidence type="ECO:0000256" key="7">
    <source>
        <dbReference type="ARBA" id="ARBA00023242"/>
    </source>
</evidence>
<comment type="subcellular location">
    <subcellularLocation>
        <location evidence="1">Nucleus</location>
    </subcellularLocation>
</comment>
<feature type="domain" description="Chromo" evidence="11">
    <location>
        <begin position="458"/>
        <end position="511"/>
    </location>
</feature>
<dbReference type="GO" id="GO:0003886">
    <property type="term" value="F:DNA (cytosine-5-)-methyltransferase activity"/>
    <property type="evidence" value="ECO:0007669"/>
    <property type="project" value="UniProtKB-EC"/>
</dbReference>
<dbReference type="SUPFAM" id="SSF53335">
    <property type="entry name" value="S-adenosyl-L-methionine-dependent methyltransferases"/>
    <property type="match status" value="1"/>
</dbReference>
<evidence type="ECO:0000313" key="13">
    <source>
        <dbReference type="EMBL" id="CAD1830965.1"/>
    </source>
</evidence>
<dbReference type="InterPro" id="IPR016197">
    <property type="entry name" value="Chromo-like_dom_sf"/>
</dbReference>
<dbReference type="Gene3D" id="3.90.120.10">
    <property type="entry name" value="DNA Methylase, subunit A, domain 2"/>
    <property type="match status" value="1"/>
</dbReference>
<dbReference type="SMART" id="SM00298">
    <property type="entry name" value="CHROMO"/>
    <property type="match status" value="1"/>
</dbReference>
<dbReference type="SMART" id="SM00439">
    <property type="entry name" value="BAH"/>
    <property type="match status" value="1"/>
</dbReference>
<evidence type="ECO:0000256" key="6">
    <source>
        <dbReference type="ARBA" id="ARBA00023125"/>
    </source>
</evidence>
<dbReference type="CDD" id="cd18635">
    <property type="entry name" value="CD_CMT3_like"/>
    <property type="match status" value="1"/>
</dbReference>
<gene>
    <name evidence="13" type="ORF">CB5_LOCUS14176</name>
</gene>
<dbReference type="PANTHER" id="PTHR10629:SF34">
    <property type="entry name" value="DNA (CYTOSINE-5)-METHYLTRANSFERASE CMT2"/>
    <property type="match status" value="1"/>
</dbReference>
<dbReference type="InterPro" id="IPR043151">
    <property type="entry name" value="BAH_sf"/>
</dbReference>